<evidence type="ECO:0000313" key="1">
    <source>
        <dbReference type="EMBL" id="GAA1422125.1"/>
    </source>
</evidence>
<reference evidence="1 2" key="1">
    <citation type="journal article" date="2019" name="Int. J. Syst. Evol. Microbiol.">
        <title>The Global Catalogue of Microorganisms (GCM) 10K type strain sequencing project: providing services to taxonomists for standard genome sequencing and annotation.</title>
        <authorList>
            <consortium name="The Broad Institute Genomics Platform"/>
            <consortium name="The Broad Institute Genome Sequencing Center for Infectious Disease"/>
            <person name="Wu L."/>
            <person name="Ma J."/>
        </authorList>
    </citation>
    <scope>NUCLEOTIDE SEQUENCE [LARGE SCALE GENOMIC DNA]</scope>
    <source>
        <strain evidence="1 2">JCM 11756</strain>
    </source>
</reference>
<comment type="caution">
    <text evidence="1">The sequence shown here is derived from an EMBL/GenBank/DDBJ whole genome shotgun (WGS) entry which is preliminary data.</text>
</comment>
<dbReference type="Proteomes" id="UP001500973">
    <property type="component" value="Unassembled WGS sequence"/>
</dbReference>
<gene>
    <name evidence="1" type="ORF">GCM10009601_23070</name>
</gene>
<protein>
    <recommendedName>
        <fullName evidence="3">Tetratricopeptide repeat protein</fullName>
    </recommendedName>
</protein>
<dbReference type="EMBL" id="BAAAIZ010000030">
    <property type="protein sequence ID" value="GAA1422125.1"/>
    <property type="molecule type" value="Genomic_DNA"/>
</dbReference>
<accession>A0ABN1YTD0</accession>
<organism evidence="1 2">
    <name type="scientific">Streptomyces thermospinosisporus</name>
    <dbReference type="NCBI Taxonomy" id="161482"/>
    <lineage>
        <taxon>Bacteria</taxon>
        <taxon>Bacillati</taxon>
        <taxon>Actinomycetota</taxon>
        <taxon>Actinomycetes</taxon>
        <taxon>Kitasatosporales</taxon>
        <taxon>Streptomycetaceae</taxon>
        <taxon>Streptomyces</taxon>
    </lineage>
</organism>
<name>A0ABN1YTD0_9ACTN</name>
<dbReference type="InterPro" id="IPR011990">
    <property type="entry name" value="TPR-like_helical_dom_sf"/>
</dbReference>
<evidence type="ECO:0000313" key="2">
    <source>
        <dbReference type="Proteomes" id="UP001500973"/>
    </source>
</evidence>
<proteinExistence type="predicted"/>
<evidence type="ECO:0008006" key="3">
    <source>
        <dbReference type="Google" id="ProtNLM"/>
    </source>
</evidence>
<sequence length="274" mass="28944">MLGEGNVAHTAMSGNGTTAGDDPLQTAVWRLRSRACWADAAAMITPTTPAAALQRASLLVERCLYTEAGWEEAEDALRTAEAVAHTDDERGAAACERGYLAYAATLFQVRDRADEARAALGRAAALIAPGAAGRALLDFRRGLIAENLTRSPQAARAAYRRAHAGAAAHADPLLLSATWRHLAGLALREGELAEARHGFAESLRIREELGYLVGTAPALVSLAETEEEPEASRLREEARRLFRLLGGVPTWLAGQLGHVSSPGRVPPAEGAASA</sequence>
<dbReference type="Gene3D" id="1.25.40.10">
    <property type="entry name" value="Tetratricopeptide repeat domain"/>
    <property type="match status" value="1"/>
</dbReference>
<keyword evidence="2" id="KW-1185">Reference proteome</keyword>